<evidence type="ECO:0000313" key="3">
    <source>
        <dbReference type="Proteomes" id="UP000642973"/>
    </source>
</evidence>
<name>A0A851C4H4_CALVR</name>
<comment type="caution">
    <text evidence="2">The sequence shown here is derived from an EMBL/GenBank/DDBJ whole genome shotgun (WGS) entry which is preliminary data.</text>
</comment>
<dbReference type="Proteomes" id="UP000642973">
    <property type="component" value="Unassembled WGS sequence"/>
</dbReference>
<dbReference type="AlphaFoldDB" id="A0A851C4H4"/>
<feature type="compositionally biased region" description="Polar residues" evidence="1">
    <location>
        <begin position="91"/>
        <end position="100"/>
    </location>
</feature>
<proteinExistence type="predicted"/>
<feature type="region of interest" description="Disordered" evidence="1">
    <location>
        <begin position="72"/>
        <end position="104"/>
    </location>
</feature>
<feature type="non-terminal residue" evidence="2">
    <location>
        <position position="236"/>
    </location>
</feature>
<evidence type="ECO:0000313" key="2">
    <source>
        <dbReference type="EMBL" id="NWI51314.1"/>
    </source>
</evidence>
<protein>
    <submittedName>
        <fullName evidence="2">RBM43 protein</fullName>
    </submittedName>
</protein>
<reference evidence="2" key="1">
    <citation type="submission" date="2019-10" db="EMBL/GenBank/DDBJ databases">
        <title>Bird 10,000 Genomes (B10K) Project - Family phase.</title>
        <authorList>
            <person name="Zhang G."/>
        </authorList>
    </citation>
    <scope>NUCLEOTIDE SEQUENCE</scope>
    <source>
        <strain evidence="2">B10K-DU-002-55</strain>
        <tissue evidence="2">Muscle</tissue>
    </source>
</reference>
<keyword evidence="3" id="KW-1185">Reference proteome</keyword>
<sequence length="236" mass="26538">QVFSSVTATLDVSLFQDQLVLEDLVEEMKKQSPALSFGALQPNGEVAVQGSFPAIKGLRDFLLLKGKSLAEKDKRKGSKSHQKPRRRLQEDGSTTETGNSGCDGEKQVVVLDTDTYLYMRQLYPWIFPANGNVVVSGVTDGDVTTVFVENAGRAEAAQVLSVKNRIEGRSLKLHHTLRRERVPFKGHSREEKQRYKQVCESLKPLYPHVLVIPYDTHVDFIGFPSEVFEFSKKVMR</sequence>
<feature type="compositionally biased region" description="Basic residues" evidence="1">
    <location>
        <begin position="75"/>
        <end position="86"/>
    </location>
</feature>
<gene>
    <name evidence="2" type="primary">Rbm43_0</name>
    <name evidence="2" type="ORF">CALVIR_R07968</name>
</gene>
<dbReference type="PANTHER" id="PTHR15225:SF8">
    <property type="entry name" value="RNA-BINDING PROTEIN 43"/>
    <property type="match status" value="1"/>
</dbReference>
<dbReference type="EMBL" id="WEIV01006735">
    <property type="protein sequence ID" value="NWI51314.1"/>
    <property type="molecule type" value="Genomic_DNA"/>
</dbReference>
<evidence type="ECO:0000256" key="1">
    <source>
        <dbReference type="SAM" id="MobiDB-lite"/>
    </source>
</evidence>
<accession>A0A851C4H4</accession>
<feature type="non-terminal residue" evidence="2">
    <location>
        <position position="1"/>
    </location>
</feature>
<organism evidence="2 3">
    <name type="scientific">Calyptomena viridis</name>
    <name type="common">Lesser green broadbill</name>
    <dbReference type="NCBI Taxonomy" id="135972"/>
    <lineage>
        <taxon>Eukaryota</taxon>
        <taxon>Metazoa</taxon>
        <taxon>Chordata</taxon>
        <taxon>Craniata</taxon>
        <taxon>Vertebrata</taxon>
        <taxon>Euteleostomi</taxon>
        <taxon>Archelosauria</taxon>
        <taxon>Archosauria</taxon>
        <taxon>Dinosauria</taxon>
        <taxon>Saurischia</taxon>
        <taxon>Theropoda</taxon>
        <taxon>Coelurosauria</taxon>
        <taxon>Aves</taxon>
        <taxon>Neognathae</taxon>
        <taxon>Neoaves</taxon>
        <taxon>Telluraves</taxon>
        <taxon>Australaves</taxon>
        <taxon>Passeriformes</taxon>
        <taxon>Eurylaimidae</taxon>
        <taxon>Calyptomena</taxon>
    </lineage>
</organism>
<dbReference type="PANTHER" id="PTHR15225">
    <property type="entry name" value="INTERFERON-INDUCED PROTEIN 35/NMI N-MYC/STAT INTERACTING PROTEIN"/>
    <property type="match status" value="1"/>
</dbReference>